<keyword evidence="5" id="KW-1185">Reference proteome</keyword>
<keyword evidence="1" id="KW-0479">Metal-binding</keyword>
<feature type="compositionally biased region" description="Basic and acidic residues" evidence="2">
    <location>
        <begin position="630"/>
        <end position="660"/>
    </location>
</feature>
<evidence type="ECO:0000259" key="3">
    <source>
        <dbReference type="PROSITE" id="PS50158"/>
    </source>
</evidence>
<feature type="compositionally biased region" description="Gly residues" evidence="2">
    <location>
        <begin position="8"/>
        <end position="22"/>
    </location>
</feature>
<dbReference type="Proteomes" id="UP000001876">
    <property type="component" value="Unassembled WGS sequence"/>
</dbReference>
<feature type="region of interest" description="Disordered" evidence="2">
    <location>
        <begin position="630"/>
        <end position="679"/>
    </location>
</feature>
<dbReference type="OMA" id="GRVAWWK"/>
<proteinExistence type="predicted"/>
<sequence length="689" mass="69943">MAAAGGAAAAGGGGGGDPGGGAATTDDPPPLSWNRARDLRAVKRWLGVTSADADPATEIRCATTKRAIAVGYARVLLGDHGPYLELSRASVRWEHMRKVPAGEARFYDEWRVVGGDDDDDDDDGDGDDDDVDASSSSGGGAKLYDQLKSVRGQANPPKDNAWAVSCDRDVEEGYADYRVGMAYVGAFDVEVNRRGGDGGGAGGWRGMPRPRGSGRVAWWKPSKGIGAIVPDGRRGVRGGDGGGVVVRAEAVVDFGAAAAAAAAAATKNAPPLLTPGEGVWFDVDAATGEAINVTGPGCEPTRFACPGARDARDAASVKARARMRAAAAEKAGKTPPTPAEAAAARARIAPWDARAEAERRAIAAVARRCARILRENCAKIAAAATVDVSSSPAPKLPAWLAGVSRGSVVCPVAATLLAPPEIDGGLSAIAADVADAAAGVGPDRWGPRRVVAVSAARVEAFAAAFASASAADADAAKTVANARDALEKHVLGDDDDVPLVVILPHSTSSRRLTFRLPRGLILALRATPRVFAVILPSLGPETLLRELVALAGACARGTAAFVPCAMRAVVAGAGEDGTSTVAAAAASAASAWATATREGWGAAAGFDDGASGRAYCWACGDGGHVKSACPRREGGGGGGGRRETPGKVLKDRRSPRERGRMGTSVCPTARRAEEEDGDDVAAGVAALAL</sequence>
<dbReference type="RefSeq" id="XP_003059084.1">
    <property type="nucleotide sequence ID" value="XM_003059038.1"/>
</dbReference>
<dbReference type="InterPro" id="IPR012340">
    <property type="entry name" value="NA-bd_OB-fold"/>
</dbReference>
<keyword evidence="1" id="KW-0862">Zinc</keyword>
<evidence type="ECO:0000256" key="2">
    <source>
        <dbReference type="SAM" id="MobiDB-lite"/>
    </source>
</evidence>
<dbReference type="AlphaFoldDB" id="C1MTU8"/>
<organism evidence="5">
    <name type="scientific">Micromonas pusilla (strain CCMP1545)</name>
    <name type="common">Picoplanktonic green alga</name>
    <dbReference type="NCBI Taxonomy" id="564608"/>
    <lineage>
        <taxon>Eukaryota</taxon>
        <taxon>Viridiplantae</taxon>
        <taxon>Chlorophyta</taxon>
        <taxon>Mamiellophyceae</taxon>
        <taxon>Mamiellales</taxon>
        <taxon>Mamiellaceae</taxon>
        <taxon>Micromonas</taxon>
    </lineage>
</organism>
<feature type="region of interest" description="Disordered" evidence="2">
    <location>
        <begin position="112"/>
        <end position="144"/>
    </location>
</feature>
<evidence type="ECO:0000313" key="4">
    <source>
        <dbReference type="EMBL" id="EEH56216.1"/>
    </source>
</evidence>
<dbReference type="InterPro" id="IPR001878">
    <property type="entry name" value="Znf_CCHC"/>
</dbReference>
<keyword evidence="1" id="KW-0863">Zinc-finger</keyword>
<name>C1MTU8_MICPC</name>
<dbReference type="GeneID" id="9684561"/>
<accession>C1MTU8</accession>
<evidence type="ECO:0000256" key="1">
    <source>
        <dbReference type="PROSITE-ProRule" id="PRU00047"/>
    </source>
</evidence>
<dbReference type="GO" id="GO:0008270">
    <property type="term" value="F:zinc ion binding"/>
    <property type="evidence" value="ECO:0007669"/>
    <property type="project" value="UniProtKB-KW"/>
</dbReference>
<dbReference type="Gene3D" id="2.40.50.140">
    <property type="entry name" value="Nucleic acid-binding proteins"/>
    <property type="match status" value="1"/>
</dbReference>
<dbReference type="PROSITE" id="PS50158">
    <property type="entry name" value="ZF_CCHC"/>
    <property type="match status" value="1"/>
</dbReference>
<gene>
    <name evidence="4" type="ORF">MICPUCDRAFT_40066</name>
</gene>
<dbReference type="EMBL" id="GG663740">
    <property type="protein sequence ID" value="EEH56216.1"/>
    <property type="molecule type" value="Genomic_DNA"/>
</dbReference>
<dbReference type="KEGG" id="mpp:MICPUCDRAFT_40066"/>
<dbReference type="OrthoDB" id="412066at2759"/>
<feature type="region of interest" description="Disordered" evidence="2">
    <location>
        <begin position="1"/>
        <end position="33"/>
    </location>
</feature>
<evidence type="ECO:0000313" key="5">
    <source>
        <dbReference type="Proteomes" id="UP000001876"/>
    </source>
</evidence>
<dbReference type="GO" id="GO:0003676">
    <property type="term" value="F:nucleic acid binding"/>
    <property type="evidence" value="ECO:0007669"/>
    <property type="project" value="InterPro"/>
</dbReference>
<feature type="domain" description="CCHC-type" evidence="3">
    <location>
        <begin position="616"/>
        <end position="631"/>
    </location>
</feature>
<protein>
    <submittedName>
        <fullName evidence="4">Predicted protein</fullName>
    </submittedName>
</protein>
<reference evidence="4 5" key="1">
    <citation type="journal article" date="2009" name="Science">
        <title>Green evolution and dynamic adaptations revealed by genomes of the marine picoeukaryotes Micromonas.</title>
        <authorList>
            <person name="Worden A.Z."/>
            <person name="Lee J.H."/>
            <person name="Mock T."/>
            <person name="Rouze P."/>
            <person name="Simmons M.P."/>
            <person name="Aerts A.L."/>
            <person name="Allen A.E."/>
            <person name="Cuvelier M.L."/>
            <person name="Derelle E."/>
            <person name="Everett M.V."/>
            <person name="Foulon E."/>
            <person name="Grimwood J."/>
            <person name="Gundlach H."/>
            <person name="Henrissat B."/>
            <person name="Napoli C."/>
            <person name="McDonald S.M."/>
            <person name="Parker M.S."/>
            <person name="Rombauts S."/>
            <person name="Salamov A."/>
            <person name="Von Dassow P."/>
            <person name="Badger J.H."/>
            <person name="Coutinho P.M."/>
            <person name="Demir E."/>
            <person name="Dubchak I."/>
            <person name="Gentemann C."/>
            <person name="Eikrem W."/>
            <person name="Gready J.E."/>
            <person name="John U."/>
            <person name="Lanier W."/>
            <person name="Lindquist E.A."/>
            <person name="Lucas S."/>
            <person name="Mayer K.F."/>
            <person name="Moreau H."/>
            <person name="Not F."/>
            <person name="Otillar R."/>
            <person name="Panaud O."/>
            <person name="Pangilinan J."/>
            <person name="Paulsen I."/>
            <person name="Piegu B."/>
            <person name="Poliakov A."/>
            <person name="Robbens S."/>
            <person name="Schmutz J."/>
            <person name="Toulza E."/>
            <person name="Wyss T."/>
            <person name="Zelensky A."/>
            <person name="Zhou K."/>
            <person name="Armbrust E.V."/>
            <person name="Bhattacharya D."/>
            <person name="Goodenough U.W."/>
            <person name="Van de Peer Y."/>
            <person name="Grigoriev I.V."/>
        </authorList>
    </citation>
    <scope>NUCLEOTIDE SEQUENCE [LARGE SCALE GENOMIC DNA]</scope>
    <source>
        <strain evidence="4 5">CCMP1545</strain>
    </source>
</reference>
<feature type="compositionally biased region" description="Acidic residues" evidence="2">
    <location>
        <begin position="115"/>
        <end position="132"/>
    </location>
</feature>